<feature type="transmembrane region" description="Helical" evidence="1">
    <location>
        <begin position="245"/>
        <end position="265"/>
    </location>
</feature>
<sequence>MTRLMVLLRQRIRRDRLQLALWILGTALLAYGSISAVYSTYGEESDRREILGVAVATRTILVFRGTPNGTDDGAFAFFLLFAWLALMGGLMSTFLAVRHTRQEEEQGRAEAIAATPAGRILPTTATVVHGVLANIGLGLFIAVALIANGLDTTGSFVWGAAIAASGVAFLAFGLFAAQLFRTSRAANGLSVAFVLAAYLLRGIGDAAGTPSEDLLHVTPAWPSWLSPIGYGQFTGAYVENDLTPLLVPLGFAAALIAVVFGLQAVRDQGASLVAGRAGRATAGPVLGSSFGLAWRLNTAILLSWTAGGIATGLLATSLSSVINQAATDTPQVLETLRSAIGSDATIEEAFVGVFYGLVGVLAACCAIQVGIRARQEEAHGTAELVLGTRVPRVRWLLEYWIVGVIVIVIVLAAAALAGIVGASSAADPESLVPNVLEAAAAQLPACLVFLGFTLVVFAFLPRATIPVGWTAIGLAAILGTWGPILQLPEWLINLSPFAHSPVPSGGETDWTGGFWMLAIALAAAALAVWSMRRRELASGG</sequence>
<reference evidence="2" key="3">
    <citation type="submission" date="2022-06" db="EMBL/GenBank/DDBJ databases">
        <title>Genomic Encyclopedia of Type Strains, Phase III (KMG-III): the genomes of soil and plant-associated and newly described type strains.</title>
        <authorList>
            <person name="Whitman W."/>
        </authorList>
    </citation>
    <scope>NUCLEOTIDE SEQUENCE</scope>
    <source>
        <strain evidence="2">CPCC 202695</strain>
    </source>
</reference>
<organism evidence="3 4">
    <name type="scientific">Agromyces flavus</name>
    <dbReference type="NCBI Taxonomy" id="589382"/>
    <lineage>
        <taxon>Bacteria</taxon>
        <taxon>Bacillati</taxon>
        <taxon>Actinomycetota</taxon>
        <taxon>Actinomycetes</taxon>
        <taxon>Micrococcales</taxon>
        <taxon>Microbacteriaceae</taxon>
        <taxon>Agromyces</taxon>
    </lineage>
</organism>
<dbReference type="RefSeq" id="WP_092673181.1">
    <property type="nucleotide sequence ID" value="NZ_BMDN01000001.1"/>
</dbReference>
<feature type="transmembrane region" description="Helical" evidence="1">
    <location>
        <begin position="184"/>
        <end position="204"/>
    </location>
</feature>
<reference evidence="3" key="1">
    <citation type="submission" date="2016-10" db="EMBL/GenBank/DDBJ databases">
        <authorList>
            <person name="de Groot N.N."/>
        </authorList>
    </citation>
    <scope>NUCLEOTIDE SEQUENCE [LARGE SCALE GENOMIC DNA]</scope>
    <source>
        <strain evidence="3">CPCC 202695</strain>
    </source>
</reference>
<dbReference type="Proteomes" id="UP000199482">
    <property type="component" value="Chromosome I"/>
</dbReference>
<gene>
    <name evidence="2" type="ORF">BCL57_000683</name>
    <name evidence="3" type="ORF">SAMN04489721_2613</name>
</gene>
<dbReference type="OrthoDB" id="2014935at2"/>
<feature type="transmembrane region" description="Helical" evidence="1">
    <location>
        <begin position="21"/>
        <end position="41"/>
    </location>
</feature>
<evidence type="ECO:0000313" key="5">
    <source>
        <dbReference type="Proteomes" id="UP000893823"/>
    </source>
</evidence>
<evidence type="ECO:0000313" key="3">
    <source>
        <dbReference type="EMBL" id="SDT14162.1"/>
    </source>
</evidence>
<feature type="transmembrane region" description="Helical" evidence="1">
    <location>
        <begin position="349"/>
        <end position="371"/>
    </location>
</feature>
<feature type="transmembrane region" description="Helical" evidence="1">
    <location>
        <begin position="299"/>
        <end position="322"/>
    </location>
</feature>
<dbReference type="EMBL" id="LT629755">
    <property type="protein sequence ID" value="SDT14162.1"/>
    <property type="molecule type" value="Genomic_DNA"/>
</dbReference>
<dbReference type="EMBL" id="SODL02000001">
    <property type="protein sequence ID" value="MCP2366541.1"/>
    <property type="molecule type" value="Genomic_DNA"/>
</dbReference>
<keyword evidence="1" id="KW-0472">Membrane</keyword>
<feature type="transmembrane region" description="Helical" evidence="1">
    <location>
        <begin position="440"/>
        <end position="460"/>
    </location>
</feature>
<feature type="transmembrane region" description="Helical" evidence="1">
    <location>
        <begin position="74"/>
        <end position="97"/>
    </location>
</feature>
<feature type="transmembrane region" description="Helical" evidence="1">
    <location>
        <begin position="127"/>
        <end position="150"/>
    </location>
</feature>
<evidence type="ECO:0000313" key="2">
    <source>
        <dbReference type="EMBL" id="MCP2366541.1"/>
    </source>
</evidence>
<name>A0A1H1XY94_9MICO</name>
<feature type="transmembrane region" description="Helical" evidence="1">
    <location>
        <begin position="512"/>
        <end position="531"/>
    </location>
</feature>
<accession>A0A1H1XY94</accession>
<feature type="transmembrane region" description="Helical" evidence="1">
    <location>
        <begin position="467"/>
        <end position="492"/>
    </location>
</feature>
<protein>
    <submittedName>
        <fullName evidence="3">ABC-2 type transport system permease protein</fullName>
    </submittedName>
</protein>
<proteinExistence type="predicted"/>
<keyword evidence="1" id="KW-1133">Transmembrane helix</keyword>
<dbReference type="STRING" id="589382.SAMN04489721_2613"/>
<dbReference type="AlphaFoldDB" id="A0A1H1XY94"/>
<feature type="transmembrane region" description="Helical" evidence="1">
    <location>
        <begin position="399"/>
        <end position="420"/>
    </location>
</feature>
<keyword evidence="5" id="KW-1185">Reference proteome</keyword>
<evidence type="ECO:0000313" key="4">
    <source>
        <dbReference type="Proteomes" id="UP000199482"/>
    </source>
</evidence>
<evidence type="ECO:0000256" key="1">
    <source>
        <dbReference type="SAM" id="Phobius"/>
    </source>
</evidence>
<feature type="transmembrane region" description="Helical" evidence="1">
    <location>
        <begin position="156"/>
        <end position="177"/>
    </location>
</feature>
<reference evidence="4" key="2">
    <citation type="submission" date="2016-10" db="EMBL/GenBank/DDBJ databases">
        <authorList>
            <person name="Varghese N."/>
            <person name="Submissions S."/>
        </authorList>
    </citation>
    <scope>NUCLEOTIDE SEQUENCE [LARGE SCALE GENOMIC DNA]</scope>
    <source>
        <strain evidence="4">CPCC 202695</strain>
    </source>
</reference>
<keyword evidence="1" id="KW-0812">Transmembrane</keyword>
<dbReference type="Proteomes" id="UP000893823">
    <property type="component" value="Unassembled WGS sequence"/>
</dbReference>